<dbReference type="InterPro" id="IPR041496">
    <property type="entry name" value="YitH/HolE_GNAT"/>
</dbReference>
<dbReference type="Proteomes" id="UP000759443">
    <property type="component" value="Unassembled WGS sequence"/>
</dbReference>
<dbReference type="Pfam" id="PF00583">
    <property type="entry name" value="Acetyltransf_1"/>
    <property type="match status" value="1"/>
</dbReference>
<feature type="domain" description="N-acetyltransferase" evidence="1">
    <location>
        <begin position="4"/>
        <end position="136"/>
    </location>
</feature>
<dbReference type="PANTHER" id="PTHR47237">
    <property type="entry name" value="SLL0310 PROTEIN"/>
    <property type="match status" value="1"/>
</dbReference>
<sequence>MGQNEVRVLDLAEIETLVGWAVEEGWNPGYEDPAAFQAADPRGFLGCFVDGRLVAGIAAIAYDDHYGFIGLYICRTDMRGKGHGRRVWDAGMERLGDRVIGLDGVAPQQANYQTMGFETLYETVRWSGLSTGPDHELVQSVRHPTTDDLPAIEALDRLYFPAHRSAFLQTWIGEHRIAYLAESRSGIDGYIVIRRCRDGYKIGPLFAASEEVASGLLQAALSVHPGEVMHIDVPRHQESLTRELDALGFAPGFTTARMYRGEAPDTDLSGVYGVTTLELG</sequence>
<evidence type="ECO:0000313" key="2">
    <source>
        <dbReference type="EMBL" id="MBP1852991.1"/>
    </source>
</evidence>
<dbReference type="InterPro" id="IPR016181">
    <property type="entry name" value="Acyl_CoA_acyltransferase"/>
</dbReference>
<dbReference type="PROSITE" id="PS51186">
    <property type="entry name" value="GNAT"/>
    <property type="match status" value="1"/>
</dbReference>
<dbReference type="EMBL" id="JAGGJU010000014">
    <property type="protein sequence ID" value="MBP1852991.1"/>
    <property type="molecule type" value="Genomic_DNA"/>
</dbReference>
<accession>A0ABS4E4W6</accession>
<dbReference type="RefSeq" id="WP_209948331.1">
    <property type="nucleotide sequence ID" value="NZ_JAGGJU010000014.1"/>
</dbReference>
<keyword evidence="3" id="KW-1185">Reference proteome</keyword>
<protein>
    <submittedName>
        <fullName evidence="2">Ribosomal protein S18 acetylase RimI-like enzyme</fullName>
    </submittedName>
</protein>
<dbReference type="PANTHER" id="PTHR47237:SF1">
    <property type="entry name" value="SLL0310 PROTEIN"/>
    <property type="match status" value="1"/>
</dbReference>
<comment type="caution">
    <text evidence="2">The sequence shown here is derived from an EMBL/GenBank/DDBJ whole genome shotgun (WGS) entry which is preliminary data.</text>
</comment>
<dbReference type="Pfam" id="PF18014">
    <property type="entry name" value="Acetyltransf_18"/>
    <property type="match status" value="1"/>
</dbReference>
<dbReference type="Gene3D" id="3.40.630.30">
    <property type="match status" value="1"/>
</dbReference>
<reference evidence="2 3" key="1">
    <citation type="submission" date="2021-03" db="EMBL/GenBank/DDBJ databases">
        <title>Genomic Encyclopedia of Type Strains, Phase IV (KMG-IV): sequencing the most valuable type-strain genomes for metagenomic binning, comparative biology and taxonomic classification.</title>
        <authorList>
            <person name="Goeker M."/>
        </authorList>
    </citation>
    <scope>NUCLEOTIDE SEQUENCE [LARGE SCALE GENOMIC DNA]</scope>
    <source>
        <strain evidence="2 3">DSM 21600</strain>
    </source>
</reference>
<dbReference type="SUPFAM" id="SSF55729">
    <property type="entry name" value="Acyl-CoA N-acyltransferases (Nat)"/>
    <property type="match status" value="1"/>
</dbReference>
<gene>
    <name evidence="2" type="ORF">J2Z17_004450</name>
</gene>
<dbReference type="Gene3D" id="3.40.630.90">
    <property type="match status" value="1"/>
</dbReference>
<evidence type="ECO:0000313" key="3">
    <source>
        <dbReference type="Proteomes" id="UP000759443"/>
    </source>
</evidence>
<proteinExistence type="predicted"/>
<evidence type="ECO:0000259" key="1">
    <source>
        <dbReference type="PROSITE" id="PS51186"/>
    </source>
</evidence>
<dbReference type="InterPro" id="IPR000182">
    <property type="entry name" value="GNAT_dom"/>
</dbReference>
<name>A0ABS4E4W6_9HYPH</name>
<organism evidence="2 3">
    <name type="scientific">Rhizobium halophytocola</name>
    <dbReference type="NCBI Taxonomy" id="735519"/>
    <lineage>
        <taxon>Bacteria</taxon>
        <taxon>Pseudomonadati</taxon>
        <taxon>Pseudomonadota</taxon>
        <taxon>Alphaproteobacteria</taxon>
        <taxon>Hyphomicrobiales</taxon>
        <taxon>Rhizobiaceae</taxon>
        <taxon>Rhizobium/Agrobacterium group</taxon>
        <taxon>Rhizobium</taxon>
    </lineage>
</organism>
<dbReference type="InterPro" id="IPR052729">
    <property type="entry name" value="Acyl/Acetyltrans_Enzymes"/>
</dbReference>